<dbReference type="AlphaFoldDB" id="T1JTT9"/>
<evidence type="ECO:0000313" key="2">
    <source>
        <dbReference type="Proteomes" id="UP000015104"/>
    </source>
</evidence>
<dbReference type="HOGENOM" id="CLU_3385327_0_0_1"/>
<reference evidence="1" key="2">
    <citation type="submission" date="2015-06" db="UniProtKB">
        <authorList>
            <consortium name="EnsemblMetazoa"/>
        </authorList>
    </citation>
    <scope>IDENTIFICATION</scope>
</reference>
<sequence length="33" mass="4044">MCLSLKTKRNNKKLQFTLHSTELWLIKIEDWKP</sequence>
<reference evidence="2" key="1">
    <citation type="submission" date="2011-08" db="EMBL/GenBank/DDBJ databases">
        <authorList>
            <person name="Rombauts S."/>
        </authorList>
    </citation>
    <scope>NUCLEOTIDE SEQUENCE</scope>
    <source>
        <strain evidence="2">London</strain>
    </source>
</reference>
<proteinExistence type="predicted"/>
<name>T1JTT9_TETUR</name>
<dbReference type="EMBL" id="CAEY01000486">
    <property type="status" value="NOT_ANNOTATED_CDS"/>
    <property type="molecule type" value="Genomic_DNA"/>
</dbReference>
<dbReference type="EnsemblMetazoa" id="tetur01g15370.1">
    <property type="protein sequence ID" value="tetur01g15370.1"/>
    <property type="gene ID" value="tetur01g15370"/>
</dbReference>
<organism evidence="1 2">
    <name type="scientific">Tetranychus urticae</name>
    <name type="common">Two-spotted spider mite</name>
    <dbReference type="NCBI Taxonomy" id="32264"/>
    <lineage>
        <taxon>Eukaryota</taxon>
        <taxon>Metazoa</taxon>
        <taxon>Ecdysozoa</taxon>
        <taxon>Arthropoda</taxon>
        <taxon>Chelicerata</taxon>
        <taxon>Arachnida</taxon>
        <taxon>Acari</taxon>
        <taxon>Acariformes</taxon>
        <taxon>Trombidiformes</taxon>
        <taxon>Prostigmata</taxon>
        <taxon>Eleutherengona</taxon>
        <taxon>Raphignathae</taxon>
        <taxon>Tetranychoidea</taxon>
        <taxon>Tetranychidae</taxon>
        <taxon>Tetranychus</taxon>
    </lineage>
</organism>
<accession>T1JTT9</accession>
<keyword evidence="2" id="KW-1185">Reference proteome</keyword>
<protein>
    <submittedName>
        <fullName evidence="1">Uncharacterized protein</fullName>
    </submittedName>
</protein>
<dbReference type="Proteomes" id="UP000015104">
    <property type="component" value="Unassembled WGS sequence"/>
</dbReference>
<evidence type="ECO:0000313" key="1">
    <source>
        <dbReference type="EnsemblMetazoa" id="tetur01g15370.1"/>
    </source>
</evidence>